<dbReference type="SUPFAM" id="SSF55874">
    <property type="entry name" value="ATPase domain of HSP90 chaperone/DNA topoisomerase II/histidine kinase"/>
    <property type="match status" value="1"/>
</dbReference>
<keyword evidence="7" id="KW-0812">Transmembrane</keyword>
<dbReference type="PANTHER" id="PTHR45436">
    <property type="entry name" value="SENSOR HISTIDINE KINASE YKOH"/>
    <property type="match status" value="1"/>
</dbReference>
<dbReference type="GO" id="GO:0004673">
    <property type="term" value="F:protein histidine kinase activity"/>
    <property type="evidence" value="ECO:0007669"/>
    <property type="project" value="UniProtKB-EC"/>
</dbReference>
<keyword evidence="7" id="KW-1133">Transmembrane helix</keyword>
<feature type="region of interest" description="Disordered" evidence="6">
    <location>
        <begin position="400"/>
        <end position="464"/>
    </location>
</feature>
<gene>
    <name evidence="9" type="ORF">GCM10017557_34430</name>
</gene>
<proteinExistence type="predicted"/>
<dbReference type="InterPro" id="IPR036890">
    <property type="entry name" value="HATPase_C_sf"/>
</dbReference>
<dbReference type="KEGG" id="sgm:GCM10017557_34430"/>
<evidence type="ECO:0000256" key="3">
    <source>
        <dbReference type="ARBA" id="ARBA00022553"/>
    </source>
</evidence>
<dbReference type="GO" id="GO:0005886">
    <property type="term" value="C:plasma membrane"/>
    <property type="evidence" value="ECO:0007669"/>
    <property type="project" value="TreeGrafter"/>
</dbReference>
<organism evidence="9 10">
    <name type="scientific">Streptomyces aurantiacus</name>
    <dbReference type="NCBI Taxonomy" id="47760"/>
    <lineage>
        <taxon>Bacteria</taxon>
        <taxon>Bacillati</taxon>
        <taxon>Actinomycetota</taxon>
        <taxon>Actinomycetes</taxon>
        <taxon>Kitasatosporales</taxon>
        <taxon>Streptomycetaceae</taxon>
        <taxon>Streptomyces</taxon>
        <taxon>Streptomyces aurantiacus group</taxon>
    </lineage>
</organism>
<dbReference type="RefSeq" id="WP_382033347.1">
    <property type="nucleotide sequence ID" value="NZ_JBHMCV010000024.1"/>
</dbReference>
<sequence length="554" mass="58714">MSEFASPARETPITVREGVRHRRRRKAPDKAARELSIRLIGLAVVPAAGMLLLMVAAVLSVAAAAPRERSAASVLIGAVAAGVLVLLLACRQALSTARGVEGDNQILAEWLEYLHKLVMAGEQEVRNSGTRLRRGQRPLVASPAPPTKGAHTFVQLARALDAYRAAVGDAMTQAEGQRVQVFVNFSDRLKSLGRAALHKLDEVERDVEDPDHLAALFGVDHDITRIRRAAESMAVMGGVKSSRSEDPAFVKAVLRMGIQEIHNYARAKVVTACDASLPGYAVASVTHLLAELLENATAFSSPATQVEMRASLIPRGLLVEIDDKGLSMEPETFATMNDLLADPEHTEISAQLIAEGRNGLFVVASLARRYGITVTLRPNIYGGTQAVVIVPQALLDAGRQEMAEQQAARTSAPRDPQSRPQTAPPAHHGTAPRATRASAPPGSVVQQRAPIRRPGGHVPAPVPSVHPETAALYLVDSGVQGGPGPLPALPVRPDAPAPEANEKLPEPTQPGAATRRGVSRAEQQDWQLAAKFASGWQSAADDDGAGPEPPAPAS</sequence>
<evidence type="ECO:0000256" key="4">
    <source>
        <dbReference type="ARBA" id="ARBA00022679"/>
    </source>
</evidence>
<dbReference type="InterPro" id="IPR050428">
    <property type="entry name" value="TCS_sensor_his_kinase"/>
</dbReference>
<comment type="catalytic activity">
    <reaction evidence="1">
        <text>ATP + protein L-histidine = ADP + protein N-phospho-L-histidine.</text>
        <dbReference type="EC" id="2.7.13.3"/>
    </reaction>
</comment>
<evidence type="ECO:0000256" key="5">
    <source>
        <dbReference type="ARBA" id="ARBA00022777"/>
    </source>
</evidence>
<evidence type="ECO:0000313" key="9">
    <source>
        <dbReference type="EMBL" id="BCL28584.1"/>
    </source>
</evidence>
<keyword evidence="5" id="KW-0418">Kinase</keyword>
<feature type="region of interest" description="Disordered" evidence="6">
    <location>
        <begin position="483"/>
        <end position="554"/>
    </location>
</feature>
<reference evidence="9 10" key="1">
    <citation type="journal article" date="2014" name="Int. J. Syst. Evol. Microbiol.">
        <title>Complete genome sequence of Corynebacterium casei LMG S-19264T (=DSM 44701T), isolated from a smear-ripened cheese.</title>
        <authorList>
            <consortium name="US DOE Joint Genome Institute (JGI-PGF)"/>
            <person name="Walter F."/>
            <person name="Albersmeier A."/>
            <person name="Kalinowski J."/>
            <person name="Ruckert C."/>
        </authorList>
    </citation>
    <scope>NUCLEOTIDE SEQUENCE [LARGE SCALE GENOMIC DNA]</scope>
    <source>
        <strain evidence="9 10">JCM 4677</strain>
    </source>
</reference>
<feature type="region of interest" description="Disordered" evidence="6">
    <location>
        <begin position="128"/>
        <end position="147"/>
    </location>
</feature>
<evidence type="ECO:0000313" key="10">
    <source>
        <dbReference type="Proteomes" id="UP000516444"/>
    </source>
</evidence>
<dbReference type="Pfam" id="PF02518">
    <property type="entry name" value="HATPase_c"/>
    <property type="match status" value="1"/>
</dbReference>
<keyword evidence="7" id="KW-0472">Membrane</keyword>
<feature type="compositionally biased region" description="Pro residues" evidence="6">
    <location>
        <begin position="484"/>
        <end position="496"/>
    </location>
</feature>
<evidence type="ECO:0000259" key="8">
    <source>
        <dbReference type="Pfam" id="PF02518"/>
    </source>
</evidence>
<keyword evidence="3" id="KW-0597">Phosphoprotein</keyword>
<feature type="transmembrane region" description="Helical" evidence="7">
    <location>
        <begin position="39"/>
        <end position="65"/>
    </location>
</feature>
<feature type="domain" description="Histidine kinase/HSP90-like ATPase" evidence="8">
    <location>
        <begin position="285"/>
        <end position="392"/>
    </location>
</feature>
<evidence type="ECO:0000256" key="1">
    <source>
        <dbReference type="ARBA" id="ARBA00000085"/>
    </source>
</evidence>
<dbReference type="PANTHER" id="PTHR45436:SF5">
    <property type="entry name" value="SENSOR HISTIDINE KINASE TRCS"/>
    <property type="match status" value="1"/>
</dbReference>
<keyword evidence="4" id="KW-0808">Transferase</keyword>
<evidence type="ECO:0000256" key="6">
    <source>
        <dbReference type="SAM" id="MobiDB-lite"/>
    </source>
</evidence>
<feature type="transmembrane region" description="Helical" evidence="7">
    <location>
        <begin position="71"/>
        <end position="90"/>
    </location>
</feature>
<keyword evidence="10" id="KW-1185">Reference proteome</keyword>
<protein>
    <recommendedName>
        <fullName evidence="2">histidine kinase</fullName>
        <ecNumber evidence="2">2.7.13.3</ecNumber>
    </recommendedName>
</protein>
<dbReference type="EC" id="2.7.13.3" evidence="2"/>
<dbReference type="Gene3D" id="3.30.565.10">
    <property type="entry name" value="Histidine kinase-like ATPase, C-terminal domain"/>
    <property type="match status" value="1"/>
</dbReference>
<dbReference type="GO" id="GO:0000160">
    <property type="term" value="P:phosphorelay signal transduction system"/>
    <property type="evidence" value="ECO:0007669"/>
    <property type="project" value="TreeGrafter"/>
</dbReference>
<name>A0A7G1P419_9ACTN</name>
<accession>A0A7G1P419</accession>
<dbReference type="EMBL" id="AP023440">
    <property type="protein sequence ID" value="BCL28584.1"/>
    <property type="molecule type" value="Genomic_DNA"/>
</dbReference>
<dbReference type="InterPro" id="IPR003594">
    <property type="entry name" value="HATPase_dom"/>
</dbReference>
<dbReference type="Proteomes" id="UP000516444">
    <property type="component" value="Chromosome"/>
</dbReference>
<evidence type="ECO:0000256" key="7">
    <source>
        <dbReference type="SAM" id="Phobius"/>
    </source>
</evidence>
<feature type="compositionally biased region" description="Low complexity" evidence="6">
    <location>
        <begin position="429"/>
        <end position="443"/>
    </location>
</feature>
<dbReference type="AlphaFoldDB" id="A0A7G1P419"/>
<evidence type="ECO:0000256" key="2">
    <source>
        <dbReference type="ARBA" id="ARBA00012438"/>
    </source>
</evidence>